<dbReference type="SUPFAM" id="SSF48371">
    <property type="entry name" value="ARM repeat"/>
    <property type="match status" value="1"/>
</dbReference>
<name>A0A6P9AEJ2_THRPL</name>
<feature type="domain" description="RNA polymerase II assembly factor Rtp1 C-terminal" evidence="3">
    <location>
        <begin position="707"/>
        <end position="822"/>
    </location>
</feature>
<evidence type="ECO:0000256" key="1">
    <source>
        <dbReference type="ARBA" id="ARBA00005724"/>
    </source>
</evidence>
<proteinExistence type="inferred from homology"/>
<dbReference type="GO" id="GO:0009306">
    <property type="term" value="P:protein secretion"/>
    <property type="evidence" value="ECO:0007669"/>
    <property type="project" value="TreeGrafter"/>
</dbReference>
<dbReference type="Gene3D" id="1.25.10.10">
    <property type="entry name" value="Leucine-rich Repeat Variant"/>
    <property type="match status" value="1"/>
</dbReference>
<dbReference type="Pfam" id="PF10363">
    <property type="entry name" value="RTP1_C1"/>
    <property type="match status" value="1"/>
</dbReference>
<comment type="similarity">
    <text evidence="1">Belongs to the Tango6 family.</text>
</comment>
<dbReference type="PANTHER" id="PTHR20959:SF1">
    <property type="entry name" value="TRANSPORT AND GOLGI ORGANIZATION PROTEIN 6 HOMOLOG"/>
    <property type="match status" value="1"/>
</dbReference>
<dbReference type="Pfam" id="PF23565">
    <property type="entry name" value="ARM_TANGO6"/>
    <property type="match status" value="1"/>
</dbReference>
<sequence length="966" mass="107687">MESAGDGNASNLKNLWESLHLLVTSKASENFAEINDLRGALLSNLKAATSALGFGDVKEIPRLGDAINCHSDIIWDFVETSLFVLLKLKEKLMDDVLSVSQQKDVRSCLQFLVSLGIQPNLVPNVMAIPSDRKALMDFLLEQSRTDMQKYERLCVVVKAILACCENSHLRSLIIATCINPLLVSLFQLSYAPLKKPSEDSNSISTPACESFVMTTDIWNRLQTDRAYFKILLHQLVKETYQPKIMFELMMLQGNQNNFLPPLWLRKSSSSLLTSRLVQPGGVAALIKAAFDSAPDTGSDWKKTDALARVITSPINHYDSIASQLFKLVEVSRDGASNMHFLILSCIRQLLDKDASVCHKFIIGPLLQPLEYVFSCENSPQEEGDIILPEEKLDALFKQIHLCFTPGSKAACVNLPGNILAPYVSLFFKLFCKLHGSASNLCKISEDILYHIICDCDQLALTRVLKCILLNEVEEDTLLLPDSFGFQFGPNGGVILQICSEPKKDLFSSSVEECGDMLIAFLELRNDSELSVLVFEVLLKLLIEMGMKPKTGVPNLTTLGTLEDNLASLMLSSEKHLGVVRLLAALVENTNVRQKLSESPEHILAFIVNFFETLIHGGSLSESGEDEDLECVFVAFMVLNVMLDNCNETTDWSVFSNLLHPVCIIRDQTKNEELQRLASRVYNLVSTCGVVDQNIPKGREKPEKTECEEAFHDACDPLLPVRGHALVQLTKLLKKRDSETLVKKEAVLCLFKENLNNSDSFIYLAAINGIVAFSSIHPDVAVKSLIEEYVAICSAGDNETRNPELRMKVGEILVKLARELGELAPKYKNELLNAFLVGTKDTDHLMRASSLSNLGEICQILGFRIGPILRELLICIQSILKFDKAVEARRASVMVVTQLLRGIEADMLDVLQDAALELYRHLKRVYCEDEDDVVRLHAQLALEELGRLAHGFLFPKISMEKKIQILP</sequence>
<dbReference type="InterPro" id="IPR019451">
    <property type="entry name" value="Rtp1_C1"/>
</dbReference>
<dbReference type="Pfam" id="PF10304">
    <property type="entry name" value="RTP1_C2"/>
    <property type="match status" value="1"/>
</dbReference>
<dbReference type="PANTHER" id="PTHR20959">
    <property type="entry name" value="TRANSPORT AND GOLGI ORGANIZATION PROTEIN 6 FAMILY MEMBER"/>
    <property type="match status" value="1"/>
</dbReference>
<dbReference type="RefSeq" id="XP_034255754.1">
    <property type="nucleotide sequence ID" value="XM_034399863.1"/>
</dbReference>
<accession>A0A6P9AEJ2</accession>
<keyword evidence="6" id="KW-1185">Reference proteome</keyword>
<protein>
    <submittedName>
        <fullName evidence="7">Transport and Golgi organization protein 6 homolog</fullName>
    </submittedName>
</protein>
<evidence type="ECO:0000259" key="4">
    <source>
        <dbReference type="Pfam" id="PF23565"/>
    </source>
</evidence>
<dbReference type="Proteomes" id="UP000515158">
    <property type="component" value="Unplaced"/>
</dbReference>
<dbReference type="CTD" id="79613"/>
<dbReference type="GeneID" id="117653883"/>
<dbReference type="InterPro" id="IPR016024">
    <property type="entry name" value="ARM-type_fold"/>
</dbReference>
<dbReference type="KEGG" id="tpal:117653883"/>
<dbReference type="AlphaFoldDB" id="A0A6P9AEJ2"/>
<dbReference type="InterPro" id="IPR019414">
    <property type="entry name" value="Rtp1_C2"/>
</dbReference>
<evidence type="ECO:0000259" key="3">
    <source>
        <dbReference type="Pfam" id="PF10363"/>
    </source>
</evidence>
<gene>
    <name evidence="7" type="primary">LOC117653883</name>
</gene>
<organism evidence="7">
    <name type="scientific">Thrips palmi</name>
    <name type="common">Melon thrips</name>
    <dbReference type="NCBI Taxonomy" id="161013"/>
    <lineage>
        <taxon>Eukaryota</taxon>
        <taxon>Metazoa</taxon>
        <taxon>Ecdysozoa</taxon>
        <taxon>Arthropoda</taxon>
        <taxon>Hexapoda</taxon>
        <taxon>Insecta</taxon>
        <taxon>Pterygota</taxon>
        <taxon>Neoptera</taxon>
        <taxon>Paraneoptera</taxon>
        <taxon>Thysanoptera</taxon>
        <taxon>Terebrantia</taxon>
        <taxon>Thripoidea</taxon>
        <taxon>Thripidae</taxon>
        <taxon>Thrips</taxon>
    </lineage>
</organism>
<feature type="domain" description="TANGO6 HEAT repeat" evidence="4">
    <location>
        <begin position="276"/>
        <end position="504"/>
    </location>
</feature>
<evidence type="ECO:0000259" key="2">
    <source>
        <dbReference type="Pfam" id="PF10304"/>
    </source>
</evidence>
<dbReference type="InterPro" id="IPR057347">
    <property type="entry name" value="TANGO6_N"/>
</dbReference>
<dbReference type="InterPro" id="IPR011989">
    <property type="entry name" value="ARM-like"/>
</dbReference>
<dbReference type="Pfam" id="PF25267">
    <property type="entry name" value="TANGO6_N"/>
    <property type="match status" value="1"/>
</dbReference>
<evidence type="ECO:0000259" key="5">
    <source>
        <dbReference type="Pfam" id="PF25267"/>
    </source>
</evidence>
<reference evidence="7" key="1">
    <citation type="submission" date="2025-08" db="UniProtKB">
        <authorList>
            <consortium name="RefSeq"/>
        </authorList>
    </citation>
    <scope>IDENTIFICATION</scope>
    <source>
        <tissue evidence="7">Total insect</tissue>
    </source>
</reference>
<feature type="domain" description="RNA polymerase II assembly factor Rtp1 C-terminal" evidence="2">
    <location>
        <begin position="916"/>
        <end position="944"/>
    </location>
</feature>
<dbReference type="OrthoDB" id="39591at2759"/>
<evidence type="ECO:0000313" key="6">
    <source>
        <dbReference type="Proteomes" id="UP000515158"/>
    </source>
</evidence>
<feature type="domain" description="TANGO6 N-terminal" evidence="5">
    <location>
        <begin position="92"/>
        <end position="257"/>
    </location>
</feature>
<evidence type="ECO:0000313" key="7">
    <source>
        <dbReference type="RefSeq" id="XP_034255754.1"/>
    </source>
</evidence>
<dbReference type="InParanoid" id="A0A6P9AEJ2"/>
<dbReference type="FunCoup" id="A0A6P9AEJ2">
    <property type="interactions" value="48"/>
</dbReference>
<dbReference type="InterPro" id="IPR057407">
    <property type="entry name" value="HEAT_TANGO6"/>
</dbReference>
<dbReference type="InterPro" id="IPR039600">
    <property type="entry name" value="TANGO6/Rtp1"/>
</dbReference>